<reference evidence="11 12" key="1">
    <citation type="submission" date="2014-06" db="EMBL/GenBank/DDBJ databases">
        <authorList>
            <person name="Swart Estienne"/>
        </authorList>
    </citation>
    <scope>NUCLEOTIDE SEQUENCE [LARGE SCALE GENOMIC DNA]</scope>
    <source>
        <strain evidence="11 12">130c</strain>
    </source>
</reference>
<dbReference type="Gene3D" id="3.40.50.1820">
    <property type="entry name" value="alpha/beta hydrolase"/>
    <property type="match status" value="1"/>
</dbReference>
<dbReference type="PIRSF" id="PIRSF000862">
    <property type="entry name" value="Steryl_ester_lip"/>
    <property type="match status" value="1"/>
</dbReference>
<dbReference type="GO" id="GO:0016042">
    <property type="term" value="P:lipid catabolic process"/>
    <property type="evidence" value="ECO:0007669"/>
    <property type="project" value="UniProtKB-KW"/>
</dbReference>
<dbReference type="Proteomes" id="UP000039865">
    <property type="component" value="Unassembled WGS sequence"/>
</dbReference>
<evidence type="ECO:0000256" key="4">
    <source>
        <dbReference type="ARBA" id="ARBA00022963"/>
    </source>
</evidence>
<comment type="similarity">
    <text evidence="1 7">Belongs to the AB hydrolase superfamily. Lipase family.</text>
</comment>
<dbReference type="GO" id="GO:0016788">
    <property type="term" value="F:hydrolase activity, acting on ester bonds"/>
    <property type="evidence" value="ECO:0007669"/>
    <property type="project" value="InterPro"/>
</dbReference>
<evidence type="ECO:0000256" key="9">
    <source>
        <dbReference type="SAM" id="SignalP"/>
    </source>
</evidence>
<sequence length="415" mass="46847">MRSMFAKSIVLCGMILSSQCLTQELVEENGFIFEEHLVTTSDNYILRLFRIPGMQEGNDLNSTEYNAIQNKPPVLLQHGLVDSADSWLAHVSSKAPGFVLARSGYDVWFGNSRGNKYSLGTHVDINQKDYWAFSFEQMGDLDLPAVIDYILQVTKQQKLAYMGHSQGTSQMYYALAENENYFADKVSVFIALGPVIRLDHAPSKVFQFVSSNENRKLLIDTCNNLGINSIFEANWLTTDSMRLICGAIPQICEYALEFATDKDPSLDDVSRLQVFFGHYPSGSSVRQIDHYAQIVEAKEFRRYDYGESGNMQKYNQTVPPLIDITKISRVPIAMFVGNQDEAADAVDNEWAKTQLKTLAFYQEYALGHSSFFVAKDFSFFTTDVMNVLEKFHPANLTEPLGEPKLISQNEAPINL</sequence>
<dbReference type="InterPro" id="IPR025483">
    <property type="entry name" value="Lipase_euk"/>
</dbReference>
<dbReference type="SUPFAM" id="SSF53474">
    <property type="entry name" value="alpha/beta-Hydrolases"/>
    <property type="match status" value="1"/>
</dbReference>
<evidence type="ECO:0000259" key="10">
    <source>
        <dbReference type="Pfam" id="PF04083"/>
    </source>
</evidence>
<keyword evidence="12" id="KW-1185">Reference proteome</keyword>
<evidence type="ECO:0000256" key="7">
    <source>
        <dbReference type="PIRNR" id="PIRNR000862"/>
    </source>
</evidence>
<dbReference type="InParanoid" id="A0A078A969"/>
<evidence type="ECO:0000256" key="2">
    <source>
        <dbReference type="ARBA" id="ARBA00022729"/>
    </source>
</evidence>
<dbReference type="PANTHER" id="PTHR11005">
    <property type="entry name" value="LYSOSOMAL ACID LIPASE-RELATED"/>
    <property type="match status" value="1"/>
</dbReference>
<dbReference type="AlphaFoldDB" id="A0A078A969"/>
<feature type="active site" description="Nucleophile" evidence="8">
    <location>
        <position position="165"/>
    </location>
</feature>
<evidence type="ECO:0000256" key="8">
    <source>
        <dbReference type="PIRSR" id="PIRSR000862-1"/>
    </source>
</evidence>
<organism evidence="11 12">
    <name type="scientific">Stylonychia lemnae</name>
    <name type="common">Ciliate</name>
    <dbReference type="NCBI Taxonomy" id="5949"/>
    <lineage>
        <taxon>Eukaryota</taxon>
        <taxon>Sar</taxon>
        <taxon>Alveolata</taxon>
        <taxon>Ciliophora</taxon>
        <taxon>Intramacronucleata</taxon>
        <taxon>Spirotrichea</taxon>
        <taxon>Stichotrichia</taxon>
        <taxon>Sporadotrichida</taxon>
        <taxon>Oxytrichidae</taxon>
        <taxon>Stylonychinae</taxon>
        <taxon>Stylonychia</taxon>
    </lineage>
</organism>
<feature type="signal peptide" evidence="9">
    <location>
        <begin position="1"/>
        <end position="22"/>
    </location>
</feature>
<keyword evidence="4 7" id="KW-0442">Lipid degradation</keyword>
<gene>
    <name evidence="11" type="primary">Contig16410.g17474</name>
    <name evidence="11" type="ORF">STYLEM_7758</name>
</gene>
<dbReference type="InterPro" id="IPR029058">
    <property type="entry name" value="AB_hydrolase_fold"/>
</dbReference>
<dbReference type="FunFam" id="3.40.50.1820:FF:000057">
    <property type="entry name" value="Lipase"/>
    <property type="match status" value="1"/>
</dbReference>
<keyword evidence="2 9" id="KW-0732">Signal</keyword>
<protein>
    <recommendedName>
        <fullName evidence="7">Lipase</fullName>
    </recommendedName>
</protein>
<evidence type="ECO:0000313" key="12">
    <source>
        <dbReference type="Proteomes" id="UP000039865"/>
    </source>
</evidence>
<proteinExistence type="inferred from homology"/>
<dbReference type="Pfam" id="PF04083">
    <property type="entry name" value="Abhydro_lipase"/>
    <property type="match status" value="1"/>
</dbReference>
<feature type="active site" description="Charge relay system" evidence="8">
    <location>
        <position position="368"/>
    </location>
</feature>
<feature type="domain" description="Partial AB-hydrolase lipase" evidence="10">
    <location>
        <begin position="22"/>
        <end position="89"/>
    </location>
</feature>
<evidence type="ECO:0000313" key="11">
    <source>
        <dbReference type="EMBL" id="CDW78774.1"/>
    </source>
</evidence>
<dbReference type="InterPro" id="IPR006693">
    <property type="entry name" value="AB_hydrolase_lipase"/>
</dbReference>
<accession>A0A078A969</accession>
<feature type="chain" id="PRO_5001729303" description="Lipase" evidence="9">
    <location>
        <begin position="23"/>
        <end position="415"/>
    </location>
</feature>
<keyword evidence="3 7" id="KW-0378">Hydrolase</keyword>
<keyword evidence="5" id="KW-0443">Lipid metabolism</keyword>
<dbReference type="OMA" id="QYDWGTK"/>
<name>A0A078A969_STYLE</name>
<evidence type="ECO:0000256" key="3">
    <source>
        <dbReference type="ARBA" id="ARBA00022801"/>
    </source>
</evidence>
<dbReference type="OrthoDB" id="8040642at2759"/>
<evidence type="ECO:0000256" key="5">
    <source>
        <dbReference type="ARBA" id="ARBA00023098"/>
    </source>
</evidence>
<evidence type="ECO:0000256" key="1">
    <source>
        <dbReference type="ARBA" id="ARBA00010701"/>
    </source>
</evidence>
<keyword evidence="6" id="KW-0325">Glycoprotein</keyword>
<feature type="active site" description="Charge relay system" evidence="8">
    <location>
        <position position="340"/>
    </location>
</feature>
<evidence type="ECO:0000256" key="6">
    <source>
        <dbReference type="ARBA" id="ARBA00023180"/>
    </source>
</evidence>
<dbReference type="EMBL" id="CCKQ01007417">
    <property type="protein sequence ID" value="CDW78774.1"/>
    <property type="molecule type" value="Genomic_DNA"/>
</dbReference>